<dbReference type="AlphaFoldDB" id="A0ABD5X501"/>
<dbReference type="GO" id="GO:0046656">
    <property type="term" value="P:folic acid biosynthetic process"/>
    <property type="evidence" value="ECO:0007669"/>
    <property type="project" value="UniProtKB-KW"/>
</dbReference>
<comment type="pathway">
    <text evidence="1">Cofactor biosynthesis; tetrahydrofolate biosynthesis; 2-amino-4-hydroxy-6-hydroxymethyl-7,8-dihydropteridine diphosphate from 7,8-dihydroneopterin triphosphate: step 4/4.</text>
</comment>
<keyword evidence="1" id="KW-0460">Magnesium</keyword>
<organism evidence="3 4">
    <name type="scientific">Halovenus rubra</name>
    <dbReference type="NCBI Taxonomy" id="869890"/>
    <lineage>
        <taxon>Archaea</taxon>
        <taxon>Methanobacteriati</taxon>
        <taxon>Methanobacteriota</taxon>
        <taxon>Stenosarchaea group</taxon>
        <taxon>Halobacteria</taxon>
        <taxon>Halobacteriales</taxon>
        <taxon>Haloarculaceae</taxon>
        <taxon>Halovenus</taxon>
    </lineage>
</organism>
<keyword evidence="1" id="KW-0067">ATP-binding</keyword>
<keyword evidence="1" id="KW-0808">Transferase</keyword>
<dbReference type="Proteomes" id="UP001596414">
    <property type="component" value="Unassembled WGS sequence"/>
</dbReference>
<comment type="catalytic activity">
    <reaction evidence="1">
        <text>6-hydroxymethyl-7,8-dihydropterin + ATP = (7,8-dihydropterin-6-yl)methyl diphosphate + AMP + H(+)</text>
        <dbReference type="Rhea" id="RHEA:11412"/>
        <dbReference type="ChEBI" id="CHEBI:15378"/>
        <dbReference type="ChEBI" id="CHEBI:30616"/>
        <dbReference type="ChEBI" id="CHEBI:44841"/>
        <dbReference type="ChEBI" id="CHEBI:72950"/>
        <dbReference type="ChEBI" id="CHEBI:456215"/>
        <dbReference type="EC" id="2.7.6.3"/>
    </reaction>
</comment>
<dbReference type="EC" id="2.7.6.3" evidence="1"/>
<dbReference type="GO" id="GO:0003848">
    <property type="term" value="F:2-amino-4-hydroxy-6-hydroxymethyldihydropteridine diphosphokinase activity"/>
    <property type="evidence" value="ECO:0007669"/>
    <property type="project" value="UniProtKB-UniRule"/>
</dbReference>
<protein>
    <recommendedName>
        <fullName evidence="1">6-hydroxymethyl-7,8-dihydropterin pyrophosphokinase</fullName>
        <shortName evidence="1">HPPK</shortName>
        <ecNumber evidence="1">2.7.6.3</ecNumber>
    </recommendedName>
    <alternativeName>
        <fullName evidence="1">2-amino-4-hydroxy-6-hydroxymethyldihydropteridine pyrophosphokinase</fullName>
    </alternativeName>
    <alternativeName>
        <fullName evidence="1">6-hydroxymethyl-7,8-dihydropterin diphosphokinase</fullName>
        <shortName evidence="1">6-HMPDK</shortName>
    </alternativeName>
    <alternativeName>
        <fullName evidence="1">7,8-dihydro-6-hydroxymethylpterin diphosphokinase</fullName>
    </alternativeName>
    <alternativeName>
        <fullName evidence="1">7,8-dihydro-6-hydroxymethylpterin pyrophosphokinase</fullName>
        <shortName evidence="1">PPPK</shortName>
    </alternativeName>
</protein>
<evidence type="ECO:0000313" key="3">
    <source>
        <dbReference type="EMBL" id="MFC7124978.1"/>
    </source>
</evidence>
<evidence type="ECO:0000256" key="1">
    <source>
        <dbReference type="HAMAP-Rule" id="MF_02131"/>
    </source>
</evidence>
<dbReference type="RefSeq" id="WP_267638251.1">
    <property type="nucleotide sequence ID" value="NZ_JAODIY010000013.1"/>
</dbReference>
<evidence type="ECO:0000259" key="2">
    <source>
        <dbReference type="Pfam" id="PF01973"/>
    </source>
</evidence>
<dbReference type="GO" id="GO:0005524">
    <property type="term" value="F:ATP binding"/>
    <property type="evidence" value="ECO:0007669"/>
    <property type="project" value="UniProtKB-UniRule"/>
</dbReference>
<dbReference type="HAMAP" id="MF_02131">
    <property type="entry name" value="HMPDK_arch"/>
    <property type="match status" value="1"/>
</dbReference>
<dbReference type="InterPro" id="IPR002826">
    <property type="entry name" value="MptE-like"/>
</dbReference>
<comment type="similarity">
    <text evidence="1">Belongs to the archaeal 6-HMPDK family.</text>
</comment>
<keyword evidence="1" id="KW-0418">Kinase</keyword>
<dbReference type="GO" id="GO:0016301">
    <property type="term" value="F:kinase activity"/>
    <property type="evidence" value="ECO:0007669"/>
    <property type="project" value="UniProtKB-KW"/>
</dbReference>
<dbReference type="EMBL" id="JBHSZQ010000002">
    <property type="protein sequence ID" value="MFC7124978.1"/>
    <property type="molecule type" value="Genomic_DNA"/>
</dbReference>
<comment type="caution">
    <text evidence="3">The sequence shown here is derived from an EMBL/GenBank/DDBJ whole genome shotgun (WGS) entry which is preliminary data.</text>
</comment>
<feature type="domain" description="6-hydroxymethylpterin diphosphokinase MptE-like" evidence="2">
    <location>
        <begin position="50"/>
        <end position="187"/>
    </location>
</feature>
<gene>
    <name evidence="1" type="primary">mptE</name>
    <name evidence="3" type="ORF">ACFQJ7_02845</name>
</gene>
<reference evidence="3 4" key="1">
    <citation type="journal article" date="2014" name="Int. J. Syst. Evol. Microbiol.">
        <title>Complete genome sequence of Corynebacterium casei LMG S-19264T (=DSM 44701T), isolated from a smear-ripened cheese.</title>
        <authorList>
            <consortium name="US DOE Joint Genome Institute (JGI-PGF)"/>
            <person name="Walter F."/>
            <person name="Albersmeier A."/>
            <person name="Kalinowski J."/>
            <person name="Ruckert C."/>
        </authorList>
    </citation>
    <scope>NUCLEOTIDE SEQUENCE [LARGE SCALE GENOMIC DNA]</scope>
    <source>
        <strain evidence="3 4">CGMCC 4.7215</strain>
    </source>
</reference>
<dbReference type="PANTHER" id="PTHR39648">
    <property type="entry name" value="6-HYDROXYMETHYL-7,8-DIHYDROPTERIN PYROPHOSPHOKINASE"/>
    <property type="match status" value="1"/>
</dbReference>
<dbReference type="GO" id="GO:0000287">
    <property type="term" value="F:magnesium ion binding"/>
    <property type="evidence" value="ECO:0007669"/>
    <property type="project" value="UniProtKB-UniRule"/>
</dbReference>
<name>A0ABD5X501_9EURY</name>
<dbReference type="PANTHER" id="PTHR39648:SF1">
    <property type="entry name" value="6-HYDROXYMETHYL-7,8-DIHYDROPTERIN PYROPHOSPHOKINASE"/>
    <property type="match status" value="1"/>
</dbReference>
<evidence type="ECO:0000313" key="4">
    <source>
        <dbReference type="Proteomes" id="UP001596414"/>
    </source>
</evidence>
<keyword evidence="1" id="KW-0289">Folate biosynthesis</keyword>
<sequence>MNFETWEPVYDRVLEAFGYGPNGDKKARDRLADLYLETGNSVEETLSTLEFAGETVAVTGGAESLKDDLDMVEQASSVVAASAAARSLREEGFAVDCMVTDLDGAPETAKTLTSNGVPVAVHAHGDNIPALEAHFPDFDSTAVIPTTQARPTETVRNFGGFTDGDRAAFLADQLGATEVVFPGWEFDDKTVRPEKRQKLAWAARLLHWLEHRRDERFTVLDGRRDDIDISPFG</sequence>
<keyword evidence="1" id="KW-0547">Nucleotide-binding</keyword>
<proteinExistence type="inferred from homology"/>
<comment type="function">
    <text evidence="1">Catalyzes the transfer of diphosphate from ATP to 6-hydroxymethyl-7,8-dihydropterin (6-HMD), leading to 6-hydroxymethyl-7,8-dihydropterin diphosphate (6-HMDP).</text>
</comment>
<dbReference type="Pfam" id="PF01973">
    <property type="entry name" value="MptE-like"/>
    <property type="match status" value="1"/>
</dbReference>
<comment type="cofactor">
    <cofactor evidence="1">
        <name>Mg(2+)</name>
        <dbReference type="ChEBI" id="CHEBI:18420"/>
    </cofactor>
</comment>
<dbReference type="InterPro" id="IPR027510">
    <property type="entry name" value="HMPDK_MptE"/>
</dbReference>
<dbReference type="GO" id="GO:0046654">
    <property type="term" value="P:tetrahydrofolate biosynthetic process"/>
    <property type="evidence" value="ECO:0007669"/>
    <property type="project" value="UniProtKB-UniRule"/>
</dbReference>
<accession>A0ABD5X501</accession>